<protein>
    <submittedName>
        <fullName evidence="4">Uncharacterized protein</fullName>
    </submittedName>
</protein>
<feature type="chain" id="PRO_5030906940" evidence="3">
    <location>
        <begin position="33"/>
        <end position="359"/>
    </location>
</feature>
<evidence type="ECO:0000313" key="4">
    <source>
        <dbReference type="EMBL" id="CAE0460029.1"/>
    </source>
</evidence>
<evidence type="ECO:0000256" key="1">
    <source>
        <dbReference type="SAM" id="MobiDB-lite"/>
    </source>
</evidence>
<dbReference type="AlphaFoldDB" id="A0A7S3V6B4"/>
<feature type="transmembrane region" description="Helical" evidence="2">
    <location>
        <begin position="152"/>
        <end position="171"/>
    </location>
</feature>
<evidence type="ECO:0000256" key="2">
    <source>
        <dbReference type="SAM" id="Phobius"/>
    </source>
</evidence>
<feature type="region of interest" description="Disordered" evidence="1">
    <location>
        <begin position="316"/>
        <end position="339"/>
    </location>
</feature>
<keyword evidence="2" id="KW-1133">Transmembrane helix</keyword>
<gene>
    <name evidence="4" type="ORF">CDEB00056_LOCUS4870</name>
</gene>
<reference evidence="4" key="1">
    <citation type="submission" date="2021-01" db="EMBL/GenBank/DDBJ databases">
        <authorList>
            <person name="Corre E."/>
            <person name="Pelletier E."/>
            <person name="Niang G."/>
            <person name="Scheremetjew M."/>
            <person name="Finn R."/>
            <person name="Kale V."/>
            <person name="Holt S."/>
            <person name="Cochrane G."/>
            <person name="Meng A."/>
            <person name="Brown T."/>
            <person name="Cohen L."/>
        </authorList>
    </citation>
    <scope>NUCLEOTIDE SEQUENCE</scope>
    <source>
        <strain evidence="4">MM31A-1</strain>
    </source>
</reference>
<proteinExistence type="predicted"/>
<dbReference type="EMBL" id="HBIO01006623">
    <property type="protein sequence ID" value="CAE0460029.1"/>
    <property type="molecule type" value="Transcribed_RNA"/>
</dbReference>
<sequence>MIPTNMISRRIISASLSFTLLAASIGGGGVSAFRPSQYGNGNGVNFSNANLNPPPGGNNPNSNNPDPSILNEYDPNAGSTASATPYGHGDINGHGNANANIDNFDYNEPPGGTQQSVEERLSAWRQQQQFKYEHQSPIDAANPRDEDGKMKLLASVSRGSIAMFFFILMWRSVHHYELADGSFQNSAMMGRLIMVFPPVILFIANMAGCVGSVMSSGHLGKKRMKAILNLNKLMEITLMAYNVLCLLIRTPTKLIPREIYVGRILSNFLFLVQCQLFTKVSWNSGSVNKENTADAVYGNMGAAGAGAGTGVQSGNYGYYDDDDEDDDEVDYQGGGDQNANQYYQNVYNQEMQDRQNKGM</sequence>
<feature type="region of interest" description="Disordered" evidence="1">
    <location>
        <begin position="44"/>
        <end position="116"/>
    </location>
</feature>
<feature type="compositionally biased region" description="Low complexity" evidence="1">
    <location>
        <begin position="58"/>
        <end position="71"/>
    </location>
</feature>
<keyword evidence="2" id="KW-0472">Membrane</keyword>
<feature type="signal peptide" evidence="3">
    <location>
        <begin position="1"/>
        <end position="32"/>
    </location>
</feature>
<keyword evidence="2" id="KW-0812">Transmembrane</keyword>
<name>A0A7S3V6B4_9STRA</name>
<accession>A0A7S3V6B4</accession>
<organism evidence="4">
    <name type="scientific">Chaetoceros debilis</name>
    <dbReference type="NCBI Taxonomy" id="122233"/>
    <lineage>
        <taxon>Eukaryota</taxon>
        <taxon>Sar</taxon>
        <taxon>Stramenopiles</taxon>
        <taxon>Ochrophyta</taxon>
        <taxon>Bacillariophyta</taxon>
        <taxon>Coscinodiscophyceae</taxon>
        <taxon>Chaetocerotophycidae</taxon>
        <taxon>Chaetocerotales</taxon>
        <taxon>Chaetocerotaceae</taxon>
        <taxon>Chaetoceros</taxon>
    </lineage>
</organism>
<evidence type="ECO:0000256" key="3">
    <source>
        <dbReference type="SAM" id="SignalP"/>
    </source>
</evidence>
<feature type="transmembrane region" description="Helical" evidence="2">
    <location>
        <begin position="192"/>
        <end position="214"/>
    </location>
</feature>
<feature type="compositionally biased region" description="Acidic residues" evidence="1">
    <location>
        <begin position="319"/>
        <end position="330"/>
    </location>
</feature>
<keyword evidence="3" id="KW-0732">Signal</keyword>